<name>A0A395LYD9_9BACT</name>
<dbReference type="EMBL" id="PHFL01000063">
    <property type="protein sequence ID" value="RFM23532.1"/>
    <property type="molecule type" value="Genomic_DNA"/>
</dbReference>
<evidence type="ECO:0000313" key="2">
    <source>
        <dbReference type="EMBL" id="RFM23532.1"/>
    </source>
</evidence>
<feature type="compositionally biased region" description="Low complexity" evidence="1">
    <location>
        <begin position="66"/>
        <end position="78"/>
    </location>
</feature>
<reference evidence="2 3" key="1">
    <citation type="journal article" date="2011" name="ISME J.">
        <title>Community ecology of hot spring cyanobacterial mats: predominant populations and their functional potential.</title>
        <authorList>
            <person name="Klatt C.G."/>
            <person name="Wood J.M."/>
            <person name="Rusch D.B."/>
            <person name="Bateson M.M."/>
            <person name="Hamamura N."/>
            <person name="Heidelberg J.F."/>
            <person name="Grossman A.R."/>
            <person name="Bhaya D."/>
            <person name="Cohan F.M."/>
            <person name="Kuhl M."/>
            <person name="Bryant D.A."/>
            <person name="Ward D.M."/>
        </authorList>
    </citation>
    <scope>NUCLEOTIDE SEQUENCE [LARGE SCALE GENOMIC DNA]</scope>
    <source>
        <strain evidence="2">OS</strain>
    </source>
</reference>
<evidence type="ECO:0000313" key="3">
    <source>
        <dbReference type="Proteomes" id="UP000266389"/>
    </source>
</evidence>
<comment type="caution">
    <text evidence="2">The sequence shown here is derived from an EMBL/GenBank/DDBJ whole genome shotgun (WGS) entry which is preliminary data.</text>
</comment>
<dbReference type="Proteomes" id="UP000266389">
    <property type="component" value="Unassembled WGS sequence"/>
</dbReference>
<accession>A0A395LYD9</accession>
<gene>
    <name evidence="2" type="ORF">D0433_10545</name>
</gene>
<evidence type="ECO:0000256" key="1">
    <source>
        <dbReference type="SAM" id="MobiDB-lite"/>
    </source>
</evidence>
<dbReference type="AlphaFoldDB" id="A0A395LYD9"/>
<proteinExistence type="predicted"/>
<protein>
    <submittedName>
        <fullName evidence="2">Uncharacterized protein</fullName>
    </submittedName>
</protein>
<feature type="region of interest" description="Disordered" evidence="1">
    <location>
        <begin position="60"/>
        <end position="94"/>
    </location>
</feature>
<organism evidence="2 3">
    <name type="scientific">Candidatus Thermochlorobacter aerophilus</name>
    <dbReference type="NCBI Taxonomy" id="1868324"/>
    <lineage>
        <taxon>Bacteria</taxon>
        <taxon>Pseudomonadati</taxon>
        <taxon>Chlorobiota</taxon>
        <taxon>Chlorobiia</taxon>
        <taxon>Chlorobiales</taxon>
        <taxon>Candidatus Thermochlorobacteriaceae</taxon>
        <taxon>Candidatus Thermochlorobacter</taxon>
    </lineage>
</organism>
<sequence length="94" mass="10633">MTRWRIANLTLWSLSFNKERDVLAKPKQGEVRMLGCELSVASIARNLTLSASQHCLSFKKEREWQTSPSGPSPSTRRGTFWRKPKQGEVMIGAA</sequence>